<proteinExistence type="predicted"/>
<dbReference type="AlphaFoldDB" id="A0AAD5N390"/>
<name>A0AAD5N390_PARTN</name>
<dbReference type="EMBL" id="JAHQIW010002865">
    <property type="protein sequence ID" value="KAJ1356684.1"/>
    <property type="molecule type" value="Genomic_DNA"/>
</dbReference>
<dbReference type="InterPro" id="IPR028082">
    <property type="entry name" value="Peripla_BP_I"/>
</dbReference>
<reference evidence="1" key="1">
    <citation type="submission" date="2021-06" db="EMBL/GenBank/DDBJ databases">
        <title>Parelaphostrongylus tenuis whole genome reference sequence.</title>
        <authorList>
            <person name="Garwood T.J."/>
            <person name="Larsen P.A."/>
            <person name="Fountain-Jones N.M."/>
            <person name="Garbe J.R."/>
            <person name="Macchietto M.G."/>
            <person name="Kania S.A."/>
            <person name="Gerhold R.W."/>
            <person name="Richards J.E."/>
            <person name="Wolf T.M."/>
        </authorList>
    </citation>
    <scope>NUCLEOTIDE SEQUENCE</scope>
    <source>
        <strain evidence="1">MNPRO001-30</strain>
        <tissue evidence="1">Meninges</tissue>
    </source>
</reference>
<keyword evidence="2" id="KW-1185">Reference proteome</keyword>
<dbReference type="Proteomes" id="UP001196413">
    <property type="component" value="Unassembled WGS sequence"/>
</dbReference>
<protein>
    <submittedName>
        <fullName evidence="1">Uncharacterized protein</fullName>
    </submittedName>
</protein>
<organism evidence="1 2">
    <name type="scientific">Parelaphostrongylus tenuis</name>
    <name type="common">Meningeal worm</name>
    <dbReference type="NCBI Taxonomy" id="148309"/>
    <lineage>
        <taxon>Eukaryota</taxon>
        <taxon>Metazoa</taxon>
        <taxon>Ecdysozoa</taxon>
        <taxon>Nematoda</taxon>
        <taxon>Chromadorea</taxon>
        <taxon>Rhabditida</taxon>
        <taxon>Rhabditina</taxon>
        <taxon>Rhabditomorpha</taxon>
        <taxon>Strongyloidea</taxon>
        <taxon>Metastrongylidae</taxon>
        <taxon>Parelaphostrongylus</taxon>
    </lineage>
</organism>
<evidence type="ECO:0000313" key="2">
    <source>
        <dbReference type="Proteomes" id="UP001196413"/>
    </source>
</evidence>
<sequence length="118" mass="12961">MNGTSSGITPFWVDVENGNALDNVAKEAALRMLIVDIKNDDVNPASLADFADKVVPRGFFNETCQLLGLTGLVMMNKNGTRDPTYTVYGLDENYAQVALIDFIITFGVPVRSLRMIDE</sequence>
<accession>A0AAD5N390</accession>
<gene>
    <name evidence="1" type="ORF">KIN20_014423</name>
</gene>
<evidence type="ECO:0000313" key="1">
    <source>
        <dbReference type="EMBL" id="KAJ1356684.1"/>
    </source>
</evidence>
<comment type="caution">
    <text evidence="1">The sequence shown here is derived from an EMBL/GenBank/DDBJ whole genome shotgun (WGS) entry which is preliminary data.</text>
</comment>
<dbReference type="SUPFAM" id="SSF53822">
    <property type="entry name" value="Periplasmic binding protein-like I"/>
    <property type="match status" value="1"/>
</dbReference>